<dbReference type="PANTHER" id="PTHR43797">
    <property type="entry name" value="HOMOCYSTEINE/CYSTEINE SYNTHASE"/>
    <property type="match status" value="1"/>
</dbReference>
<dbReference type="InterPro" id="IPR000277">
    <property type="entry name" value="Cys/Met-Metab_PyrdxlP-dep_enz"/>
</dbReference>
<dbReference type="CDD" id="cd00614">
    <property type="entry name" value="CGS_like"/>
    <property type="match status" value="1"/>
</dbReference>
<dbReference type="GO" id="GO:0003961">
    <property type="term" value="F:O-acetylhomoserine aminocarboxypropyltransferase activity"/>
    <property type="evidence" value="ECO:0007669"/>
    <property type="project" value="UniProtKB-EC"/>
</dbReference>
<keyword evidence="8" id="KW-1185">Reference proteome</keyword>
<evidence type="ECO:0000256" key="5">
    <source>
        <dbReference type="PIRSR" id="PIRSR001434-2"/>
    </source>
</evidence>
<dbReference type="PANTHER" id="PTHR43797:SF2">
    <property type="entry name" value="HOMOCYSTEINE_CYSTEINE SYNTHASE"/>
    <property type="match status" value="1"/>
</dbReference>
<dbReference type="EC" id="2.5.1.49" evidence="7"/>
<dbReference type="FunFam" id="3.40.640.10:FF:000035">
    <property type="entry name" value="O-succinylhomoserine sulfhydrylase"/>
    <property type="match status" value="1"/>
</dbReference>
<dbReference type="PIRSF" id="PIRSF001434">
    <property type="entry name" value="CGS"/>
    <property type="match status" value="1"/>
</dbReference>
<dbReference type="NCBIfam" id="TIGR01326">
    <property type="entry name" value="OAH_OAS_sulfhy"/>
    <property type="match status" value="1"/>
</dbReference>
<dbReference type="KEGG" id="apb:SAR116_0495"/>
<evidence type="ECO:0000256" key="3">
    <source>
        <dbReference type="ARBA" id="ARBA00022679"/>
    </source>
</evidence>
<dbReference type="Gene3D" id="3.40.640.10">
    <property type="entry name" value="Type I PLP-dependent aspartate aminotransferase-like (Major domain)"/>
    <property type="match status" value="1"/>
</dbReference>
<dbReference type="Gene3D" id="3.90.1150.10">
    <property type="entry name" value="Aspartate Aminotransferase, domain 1"/>
    <property type="match status" value="1"/>
</dbReference>
<protein>
    <submittedName>
        <fullName evidence="7">O-acetylhomoserine/O-acetylserine sulfhydrylase</fullName>
        <ecNumber evidence="7">2.5.1.49</ecNumber>
    </submittedName>
</protein>
<dbReference type="InterPro" id="IPR006235">
    <property type="entry name" value="OAc-hSer/O-AcSer_sulfhydrylase"/>
</dbReference>
<dbReference type="GO" id="GO:0071269">
    <property type="term" value="P:L-homocysteine biosynthetic process"/>
    <property type="evidence" value="ECO:0007669"/>
    <property type="project" value="TreeGrafter"/>
</dbReference>
<dbReference type="AlphaFoldDB" id="D5BR24"/>
<dbReference type="HOGENOM" id="CLU_018986_4_2_5"/>
<dbReference type="InterPro" id="IPR015421">
    <property type="entry name" value="PyrdxlP-dep_Trfase_major"/>
</dbReference>
<comment type="similarity">
    <text evidence="2 6">Belongs to the trans-sulfuration enzymes family.</text>
</comment>
<dbReference type="GO" id="GO:0030170">
    <property type="term" value="F:pyridoxal phosphate binding"/>
    <property type="evidence" value="ECO:0007669"/>
    <property type="project" value="InterPro"/>
</dbReference>
<dbReference type="SUPFAM" id="SSF53383">
    <property type="entry name" value="PLP-dependent transferases"/>
    <property type="match status" value="1"/>
</dbReference>
<evidence type="ECO:0000256" key="2">
    <source>
        <dbReference type="ARBA" id="ARBA00009077"/>
    </source>
</evidence>
<dbReference type="RefSeq" id="WP_013045367.1">
    <property type="nucleotide sequence ID" value="NC_014010.1"/>
</dbReference>
<comment type="cofactor">
    <cofactor evidence="1 6">
        <name>pyridoxal 5'-phosphate</name>
        <dbReference type="ChEBI" id="CHEBI:597326"/>
    </cofactor>
</comment>
<dbReference type="STRING" id="488538.SAR116_0495"/>
<dbReference type="Proteomes" id="UP000007460">
    <property type="component" value="Chromosome"/>
</dbReference>
<name>D5BR24_PUNMI</name>
<feature type="modified residue" description="N6-(pyridoxal phosphate)lysine" evidence="5">
    <location>
        <position position="216"/>
    </location>
</feature>
<evidence type="ECO:0000313" key="7">
    <source>
        <dbReference type="EMBL" id="ADE38738.1"/>
    </source>
</evidence>
<evidence type="ECO:0000256" key="6">
    <source>
        <dbReference type="RuleBase" id="RU362118"/>
    </source>
</evidence>
<gene>
    <name evidence="7" type="ordered locus">SAR116_0495</name>
</gene>
<evidence type="ECO:0000256" key="4">
    <source>
        <dbReference type="ARBA" id="ARBA00022898"/>
    </source>
</evidence>
<keyword evidence="4 5" id="KW-0663">Pyridoxal phosphate</keyword>
<proteinExistence type="inferred from homology"/>
<accession>D5BR24</accession>
<dbReference type="GO" id="GO:0004124">
    <property type="term" value="F:cysteine synthase activity"/>
    <property type="evidence" value="ECO:0007669"/>
    <property type="project" value="TreeGrafter"/>
</dbReference>
<dbReference type="eggNOG" id="COG2873">
    <property type="taxonomic scope" value="Bacteria"/>
</dbReference>
<dbReference type="GO" id="GO:0005737">
    <property type="term" value="C:cytoplasm"/>
    <property type="evidence" value="ECO:0007669"/>
    <property type="project" value="TreeGrafter"/>
</dbReference>
<dbReference type="InterPro" id="IPR015424">
    <property type="entry name" value="PyrdxlP-dep_Trfase"/>
</dbReference>
<sequence length="446" mass="47604">MSNSENQPTSTPVLHPETAALHAGFRQDPATNAVAVPIYQTTSYEFGSTDHAANLFGLAELGNIYTRIMNPTTDVLEKRVAAIEGGVAALAVASGQVASAYAIQNLAVAGDNIVSSTDIYGGTWNLFKNTFAQQGIEVRFVDPSKPENFAAATDERTRAYYAETLPNPKLEVFPIQEVADIGRPLGIPLIVDNTAAPLLARPFDHGAAIVVHSLTKYIGGHGTSIGGIIIDGGNFDWGAFPARQPALNQPDPSYHGAVWVEAAKPLGPIAYVLKARVTLLRDLGAPLSPFNAFQLIQGLETLPLRIREHSKNASAVADFLDSYPGIAKVNYPRLQDAEPARRAYQYLKGGYGGLVGFELEGGLEAGKAFVDALELFHHVANIGDARSLVIHPASTTHSQLTPEEQEAAGVNQGYIRLSIGIEHIDDIIADLEQALEKATKGARKAA</sequence>
<organism evidence="7 8">
    <name type="scientific">Puniceispirillum marinum (strain IMCC1322)</name>
    <dbReference type="NCBI Taxonomy" id="488538"/>
    <lineage>
        <taxon>Bacteria</taxon>
        <taxon>Pseudomonadati</taxon>
        <taxon>Pseudomonadota</taxon>
        <taxon>Alphaproteobacteria</taxon>
        <taxon>Candidatus Puniceispirillales</taxon>
        <taxon>Candidatus Puniceispirillaceae</taxon>
        <taxon>Candidatus Puniceispirillum</taxon>
    </lineage>
</organism>
<dbReference type="Pfam" id="PF01053">
    <property type="entry name" value="Cys_Met_Meta_PP"/>
    <property type="match status" value="1"/>
</dbReference>
<keyword evidence="3 7" id="KW-0808">Transferase</keyword>
<evidence type="ECO:0000256" key="1">
    <source>
        <dbReference type="ARBA" id="ARBA00001933"/>
    </source>
</evidence>
<dbReference type="InterPro" id="IPR015422">
    <property type="entry name" value="PyrdxlP-dep_Trfase_small"/>
</dbReference>
<reference evidence="7 8" key="1">
    <citation type="journal article" date="2010" name="J. Bacteriol.">
        <title>Complete genome sequence of "Candidatus Puniceispirillum marinum" IMCC1322, a representative of the SAR116 clade in the Alphaproteobacteria.</title>
        <authorList>
            <person name="Oh H.M."/>
            <person name="Kwon K.K."/>
            <person name="Kang I."/>
            <person name="Kang S.G."/>
            <person name="Lee J.H."/>
            <person name="Kim S.J."/>
            <person name="Cho J.C."/>
        </authorList>
    </citation>
    <scope>NUCLEOTIDE SEQUENCE [LARGE SCALE GENOMIC DNA]</scope>
    <source>
        <strain evidence="7 8">IMCC1322</strain>
    </source>
</reference>
<dbReference type="GO" id="GO:0006535">
    <property type="term" value="P:cysteine biosynthetic process from serine"/>
    <property type="evidence" value="ECO:0007669"/>
    <property type="project" value="TreeGrafter"/>
</dbReference>
<dbReference type="EMBL" id="CP001751">
    <property type="protein sequence ID" value="ADE38738.1"/>
    <property type="molecule type" value="Genomic_DNA"/>
</dbReference>
<evidence type="ECO:0000313" key="8">
    <source>
        <dbReference type="Proteomes" id="UP000007460"/>
    </source>
</evidence>
<dbReference type="OrthoDB" id="9805807at2"/>
<dbReference type="GO" id="GO:0019346">
    <property type="term" value="P:transsulfuration"/>
    <property type="evidence" value="ECO:0007669"/>
    <property type="project" value="InterPro"/>
</dbReference>